<keyword evidence="5" id="KW-0347">Helicase</keyword>
<dbReference type="GO" id="GO:0016817">
    <property type="term" value="F:hydrolase activity, acting on acid anhydrides"/>
    <property type="evidence" value="ECO:0007669"/>
    <property type="project" value="InterPro"/>
</dbReference>
<evidence type="ECO:0000259" key="4">
    <source>
        <dbReference type="PROSITE" id="PS51206"/>
    </source>
</evidence>
<dbReference type="Pfam" id="PF08707">
    <property type="entry name" value="PriCT_2"/>
    <property type="match status" value="1"/>
</dbReference>
<gene>
    <name evidence="5" type="ORF">LCIVAC01_01320</name>
</gene>
<dbReference type="InterPro" id="IPR006500">
    <property type="entry name" value="Helicase_put_C_phage/plasmid"/>
</dbReference>
<evidence type="ECO:0000313" key="5">
    <source>
        <dbReference type="EMBL" id="QBK85323.1"/>
    </source>
</evidence>
<dbReference type="InterPro" id="IPR014819">
    <property type="entry name" value="PriCT_2"/>
</dbReference>
<evidence type="ECO:0000256" key="1">
    <source>
        <dbReference type="ARBA" id="ARBA00022741"/>
    </source>
</evidence>
<keyword evidence="1" id="KW-0547">Nucleotide-binding</keyword>
<dbReference type="InterPro" id="IPR027417">
    <property type="entry name" value="P-loop_NTPase"/>
</dbReference>
<evidence type="ECO:0000256" key="3">
    <source>
        <dbReference type="ARBA" id="ARBA00022840"/>
    </source>
</evidence>
<dbReference type="Gene3D" id="3.40.50.300">
    <property type="entry name" value="P-loop containing nucleotide triphosphate hydrolases"/>
    <property type="match status" value="1"/>
</dbReference>
<dbReference type="InterPro" id="IPR014015">
    <property type="entry name" value="Helicase_SF3_DNA-vir"/>
</dbReference>
<dbReference type="InterPro" id="IPR014818">
    <property type="entry name" value="Phage/plasmid_primase_P4_C"/>
</dbReference>
<dbReference type="NCBIfam" id="TIGR01613">
    <property type="entry name" value="primase_Cterm"/>
    <property type="match status" value="1"/>
</dbReference>
<dbReference type="EMBL" id="MK500316">
    <property type="protein sequence ID" value="QBK85323.1"/>
    <property type="molecule type" value="Genomic_DNA"/>
</dbReference>
<dbReference type="SMART" id="SM00885">
    <property type="entry name" value="D5_N"/>
    <property type="match status" value="1"/>
</dbReference>
<evidence type="ECO:0000256" key="2">
    <source>
        <dbReference type="ARBA" id="ARBA00022801"/>
    </source>
</evidence>
<reference evidence="5" key="1">
    <citation type="journal article" date="2019" name="MBio">
        <title>Virus Genomes from Deep Sea Sediments Expand the Ocean Megavirome and Support Independent Origins of Viral Gigantism.</title>
        <authorList>
            <person name="Backstrom D."/>
            <person name="Yutin N."/>
            <person name="Jorgensen S.L."/>
            <person name="Dharamshi J."/>
            <person name="Homa F."/>
            <person name="Zaremba-Niedwiedzka K."/>
            <person name="Spang A."/>
            <person name="Wolf Y.I."/>
            <person name="Koonin E.V."/>
            <person name="Ettema T.J."/>
        </authorList>
    </citation>
    <scope>NUCLEOTIDE SEQUENCE</scope>
</reference>
<name>A0A481YPX5_9VIRU</name>
<organism evidence="5">
    <name type="scientific">Iridovirus LCIVAC01</name>
    <dbReference type="NCBI Taxonomy" id="2506607"/>
    <lineage>
        <taxon>Viruses</taxon>
        <taxon>Varidnaviria</taxon>
        <taxon>Bamfordvirae</taxon>
        <taxon>Nucleocytoviricota</taxon>
        <taxon>Megaviricetes</taxon>
        <taxon>Pimascovirales</taxon>
        <taxon>Pimascovirales incertae sedis</taxon>
        <taxon>Iridoviridae</taxon>
    </lineage>
</organism>
<keyword evidence="2" id="KW-0378">Hydrolase</keyword>
<dbReference type="GO" id="GO:0005524">
    <property type="term" value="F:ATP binding"/>
    <property type="evidence" value="ECO:0007669"/>
    <property type="project" value="UniProtKB-KW"/>
</dbReference>
<protein>
    <submittedName>
        <fullName evidence="5">D5-like helicase-primase</fullName>
    </submittedName>
</protein>
<accession>A0A481YPX5</accession>
<sequence>MENVIANLLRNRKVDTTYFSHVSLFGPKGKYEKVRGKHQFSRQQLDEFWDVYCDLLCKNPNAVLGVAENPQHYIPVVCDVDIRKEFEGEKKLYENKHIRELVQIYQSILRNILDICTDKHLVCLVLEKEAYIVEKGKNKYIKNGFHLHFPHIFLSKVEHEVQLLPRVKETVKELEIFKDLGFEDSSKLIDEGYTRVPWMMYSSRKQINMQPYQLTRVLDAEAREIELEEALGDYVIYDHRENRIEFTEEKPIQYYLPRILSILPFNRLISELKPGLDYIRKERHDKHNNSGGKKSYKEISIMQSLKVATKLLPLLSDFRAEDRNEWITIGWALYNIGDGCEEAFDLWLEFSRRCPEKFNESECKYTWDRMVKKDITLGTLRYFASIDNPVAYSVFKSEMSEKYIKESLNGSHNDIAKALYEEYNTEFVCASISAKLWYHFVNHRWKVIDGGYSLRMKISGEIKQRYADMGAESFQQVGRTDDEAQKAMYNARIDQCKKMVKCLGQAPFKNNVMRECMEVFYNEDFLKKLNMNKYLIGFNNGVYDLKKNLFRSGRPEDYISKRMPVDYKEFNENDPKMFEIHDFLQKIFPDENIRKYFLDTTCEVFVGGNADKKVFFWSGEAGHNGKSITVELMEKMLGLGEYVVKLPTTFLTGKRVASGATCSDLVRAGNGVRWIVMQEPDNKEEINIGTLKELSGNDTVYARALYKEGGEIIPFFTPAIICNNPPKLPYGGDSATWKRIRVIPFESIFDTEKAPDTWEEQFKLKIFPMDTKFSDKIPGMIQAFAWFLLNHRKNKVDSPEPDKVKLATASYRRTNDVYRQFIEECITEDQNCRISLAELYTAFKDWFRESQPNHRIPVKNDVKIYFVKLWAEPTKKGYRWDGYRISTIQDDEDMVILEEDDLKDYSVILS</sequence>
<keyword evidence="3" id="KW-0067">ATP-binding</keyword>
<proteinExistence type="predicted"/>
<feature type="domain" description="SF3 helicase" evidence="4">
    <location>
        <begin position="579"/>
        <end position="758"/>
    </location>
</feature>
<dbReference type="Pfam" id="PF08706">
    <property type="entry name" value="D5_N"/>
    <property type="match status" value="1"/>
</dbReference>
<dbReference type="Pfam" id="PF23162">
    <property type="entry name" value="AEP_C962R"/>
    <property type="match status" value="1"/>
</dbReference>
<dbReference type="InterPro" id="IPR056443">
    <property type="entry name" value="AEP_C962R"/>
</dbReference>
<dbReference type="GO" id="GO:0004386">
    <property type="term" value="F:helicase activity"/>
    <property type="evidence" value="ECO:0007669"/>
    <property type="project" value="UniProtKB-KW"/>
</dbReference>
<dbReference type="PANTHER" id="PTHR35372">
    <property type="entry name" value="ATP BINDING PROTEIN-RELATED"/>
    <property type="match status" value="1"/>
</dbReference>
<dbReference type="PANTHER" id="PTHR35372:SF2">
    <property type="entry name" value="SF3 HELICASE DOMAIN-CONTAINING PROTEIN"/>
    <property type="match status" value="1"/>
</dbReference>
<dbReference type="InterPro" id="IPR051620">
    <property type="entry name" value="ORF904-like_C"/>
</dbReference>
<dbReference type="PROSITE" id="PS51206">
    <property type="entry name" value="SF3_HELICASE_1"/>
    <property type="match status" value="1"/>
</dbReference>